<accession>A0ABV8WWX6</accession>
<keyword evidence="2" id="KW-1185">Reference proteome</keyword>
<dbReference type="InterPro" id="IPR019615">
    <property type="entry name" value="DUF2487"/>
</dbReference>
<reference evidence="2" key="1">
    <citation type="journal article" date="2019" name="Int. J. Syst. Evol. Microbiol.">
        <title>The Global Catalogue of Microorganisms (GCM) 10K type strain sequencing project: providing services to taxonomists for standard genome sequencing and annotation.</title>
        <authorList>
            <consortium name="The Broad Institute Genomics Platform"/>
            <consortium name="The Broad Institute Genome Sequencing Center for Infectious Disease"/>
            <person name="Wu L."/>
            <person name="Ma J."/>
        </authorList>
    </citation>
    <scope>NUCLEOTIDE SEQUENCE [LARGE SCALE GENOMIC DNA]</scope>
    <source>
        <strain evidence="2">CCUG 37865</strain>
    </source>
</reference>
<comment type="caution">
    <text evidence="1">The sequence shown here is derived from an EMBL/GenBank/DDBJ whole genome shotgun (WGS) entry which is preliminary data.</text>
</comment>
<proteinExistence type="predicted"/>
<protein>
    <submittedName>
        <fullName evidence="1">DUF2487 family protein</fullName>
    </submittedName>
</protein>
<name>A0ABV8WWX6_9BACI</name>
<evidence type="ECO:0000313" key="2">
    <source>
        <dbReference type="Proteomes" id="UP001595882"/>
    </source>
</evidence>
<dbReference type="Pfam" id="PF10673">
    <property type="entry name" value="DUF2487"/>
    <property type="match status" value="1"/>
</dbReference>
<sequence length="152" mass="18052">MKWDAADLPTYFEAKDFVDTVCIPLVPVKLSNKEESVKLASNQQTLQIIAKEVERNFTGRVLLSPTYTYIQNESRQAEKERLNQWVEIMFKEDFNHIFFLTFDLKWKKEEKGMNGTLLWLQASTLENHQTETTKKWIQEQTSQVNELIRSFW</sequence>
<gene>
    <name evidence="1" type="ORF">ACFOY7_14920</name>
</gene>
<organism evidence="1 2">
    <name type="scientific">Gracilibacillus xinjiangensis</name>
    <dbReference type="NCBI Taxonomy" id="1193282"/>
    <lineage>
        <taxon>Bacteria</taxon>
        <taxon>Bacillati</taxon>
        <taxon>Bacillota</taxon>
        <taxon>Bacilli</taxon>
        <taxon>Bacillales</taxon>
        <taxon>Bacillaceae</taxon>
        <taxon>Gracilibacillus</taxon>
    </lineage>
</organism>
<dbReference type="RefSeq" id="WP_390252937.1">
    <property type="nucleotide sequence ID" value="NZ_JBHSDT010000008.1"/>
</dbReference>
<dbReference type="EMBL" id="JBHSDT010000008">
    <property type="protein sequence ID" value="MFC4404360.1"/>
    <property type="molecule type" value="Genomic_DNA"/>
</dbReference>
<evidence type="ECO:0000313" key="1">
    <source>
        <dbReference type="EMBL" id="MFC4404360.1"/>
    </source>
</evidence>
<dbReference type="Proteomes" id="UP001595882">
    <property type="component" value="Unassembled WGS sequence"/>
</dbReference>